<dbReference type="AlphaFoldDB" id="X0ZVK5"/>
<gene>
    <name evidence="1" type="ORF">S01H4_06076</name>
</gene>
<sequence length="76" mass="9191">MYNEEDYLWKRSRENLVKTYQDELCKIKHHKCEDIISLKVRRRLKEYGVLKIKDGKFLVLTELGKELLKPHLSTKT</sequence>
<organism evidence="1">
    <name type="scientific">marine sediment metagenome</name>
    <dbReference type="NCBI Taxonomy" id="412755"/>
    <lineage>
        <taxon>unclassified sequences</taxon>
        <taxon>metagenomes</taxon>
        <taxon>ecological metagenomes</taxon>
    </lineage>
</organism>
<dbReference type="EMBL" id="BART01001830">
    <property type="protein sequence ID" value="GAG73489.1"/>
    <property type="molecule type" value="Genomic_DNA"/>
</dbReference>
<reference evidence="1" key="1">
    <citation type="journal article" date="2014" name="Front. Microbiol.">
        <title>High frequency of phylogenetically diverse reductive dehalogenase-homologous genes in deep subseafloor sedimentary metagenomes.</title>
        <authorList>
            <person name="Kawai M."/>
            <person name="Futagami T."/>
            <person name="Toyoda A."/>
            <person name="Takaki Y."/>
            <person name="Nishi S."/>
            <person name="Hori S."/>
            <person name="Arai W."/>
            <person name="Tsubouchi T."/>
            <person name="Morono Y."/>
            <person name="Uchiyama I."/>
            <person name="Ito T."/>
            <person name="Fujiyama A."/>
            <person name="Inagaki F."/>
            <person name="Takami H."/>
        </authorList>
    </citation>
    <scope>NUCLEOTIDE SEQUENCE</scope>
    <source>
        <strain evidence="1">Expedition CK06-06</strain>
    </source>
</reference>
<comment type="caution">
    <text evidence="1">The sequence shown here is derived from an EMBL/GenBank/DDBJ whole genome shotgun (WGS) entry which is preliminary data.</text>
</comment>
<evidence type="ECO:0000313" key="1">
    <source>
        <dbReference type="EMBL" id="GAG73489.1"/>
    </source>
</evidence>
<protein>
    <submittedName>
        <fullName evidence="1">Uncharacterized protein</fullName>
    </submittedName>
</protein>
<name>X0ZVK5_9ZZZZ</name>
<proteinExistence type="predicted"/>
<accession>X0ZVK5</accession>